<protein>
    <submittedName>
        <fullName evidence="1">Uncharacterized protein</fullName>
    </submittedName>
</protein>
<dbReference type="STRING" id="1441469.A0A1Q5Q8L8"/>
<evidence type="ECO:0000313" key="2">
    <source>
        <dbReference type="Proteomes" id="UP000214365"/>
    </source>
</evidence>
<sequence>MEISIRIPNFDSLSTDGLYQRFGKPYKVPIRRVDGKPGEPHAPPHAIYPMGLGMPANEVDNPEILISDYGTSFIVSQTPSPILHTPALYSPPERLFQ</sequence>
<dbReference type="OrthoDB" id="5979581at2759"/>
<organism evidence="1 2">
    <name type="scientific">Talaromyces atroroseus</name>
    <dbReference type="NCBI Taxonomy" id="1441469"/>
    <lineage>
        <taxon>Eukaryota</taxon>
        <taxon>Fungi</taxon>
        <taxon>Dikarya</taxon>
        <taxon>Ascomycota</taxon>
        <taxon>Pezizomycotina</taxon>
        <taxon>Eurotiomycetes</taxon>
        <taxon>Eurotiomycetidae</taxon>
        <taxon>Eurotiales</taxon>
        <taxon>Trichocomaceae</taxon>
        <taxon>Talaromyces</taxon>
        <taxon>Talaromyces sect. Trachyspermi</taxon>
    </lineage>
</organism>
<comment type="caution">
    <text evidence="1">The sequence shown here is derived from an EMBL/GenBank/DDBJ whole genome shotgun (WGS) entry which is preliminary data.</text>
</comment>
<reference evidence="1 2" key="1">
    <citation type="submission" date="2015-06" db="EMBL/GenBank/DDBJ databases">
        <title>Talaromyces atroroseus IBT 11181 draft genome.</title>
        <authorList>
            <person name="Rasmussen K.B."/>
            <person name="Rasmussen S."/>
            <person name="Petersen B."/>
            <person name="Sicheritz-Ponten T."/>
            <person name="Mortensen U.H."/>
            <person name="Thrane U."/>
        </authorList>
    </citation>
    <scope>NUCLEOTIDE SEQUENCE [LARGE SCALE GENOMIC DNA]</scope>
    <source>
        <strain evidence="1 2">IBT 11181</strain>
    </source>
</reference>
<proteinExistence type="predicted"/>
<accession>A0A1Q5Q8L8</accession>
<keyword evidence="2" id="KW-1185">Reference proteome</keyword>
<dbReference type="Proteomes" id="UP000214365">
    <property type="component" value="Unassembled WGS sequence"/>
</dbReference>
<dbReference type="EMBL" id="LFMY01000005">
    <property type="protein sequence ID" value="OKL60476.1"/>
    <property type="molecule type" value="Genomic_DNA"/>
</dbReference>
<dbReference type="RefSeq" id="XP_020120597.1">
    <property type="nucleotide sequence ID" value="XM_020266513.1"/>
</dbReference>
<dbReference type="AlphaFoldDB" id="A0A1Q5Q8L8"/>
<dbReference type="GeneID" id="31003970"/>
<name>A0A1Q5Q8L8_TALAT</name>
<evidence type="ECO:0000313" key="1">
    <source>
        <dbReference type="EMBL" id="OKL60476.1"/>
    </source>
</evidence>
<gene>
    <name evidence="1" type="ORF">UA08_04215</name>
</gene>